<dbReference type="Proteomes" id="UP001152888">
    <property type="component" value="Unassembled WGS sequence"/>
</dbReference>
<accession>A0A9P0QCL3</accession>
<dbReference type="EMBL" id="CAKOFQ010009177">
    <property type="protein sequence ID" value="CAH2017233.1"/>
    <property type="molecule type" value="Genomic_DNA"/>
</dbReference>
<comment type="caution">
    <text evidence="1">The sequence shown here is derived from an EMBL/GenBank/DDBJ whole genome shotgun (WGS) entry which is preliminary data.</text>
</comment>
<dbReference type="AlphaFoldDB" id="A0A9P0QCL3"/>
<gene>
    <name evidence="1" type="ORF">ACAOBT_LOCUS35885</name>
</gene>
<proteinExistence type="predicted"/>
<reference evidence="1" key="1">
    <citation type="submission" date="2022-03" db="EMBL/GenBank/DDBJ databases">
        <authorList>
            <person name="Sayadi A."/>
        </authorList>
    </citation>
    <scope>NUCLEOTIDE SEQUENCE</scope>
</reference>
<evidence type="ECO:0000313" key="2">
    <source>
        <dbReference type="Proteomes" id="UP001152888"/>
    </source>
</evidence>
<organism evidence="1 2">
    <name type="scientific">Acanthoscelides obtectus</name>
    <name type="common">Bean weevil</name>
    <name type="synonym">Bruchus obtectus</name>
    <dbReference type="NCBI Taxonomy" id="200917"/>
    <lineage>
        <taxon>Eukaryota</taxon>
        <taxon>Metazoa</taxon>
        <taxon>Ecdysozoa</taxon>
        <taxon>Arthropoda</taxon>
        <taxon>Hexapoda</taxon>
        <taxon>Insecta</taxon>
        <taxon>Pterygota</taxon>
        <taxon>Neoptera</taxon>
        <taxon>Endopterygota</taxon>
        <taxon>Coleoptera</taxon>
        <taxon>Polyphaga</taxon>
        <taxon>Cucujiformia</taxon>
        <taxon>Chrysomeloidea</taxon>
        <taxon>Chrysomelidae</taxon>
        <taxon>Bruchinae</taxon>
        <taxon>Bruchini</taxon>
        <taxon>Acanthoscelides</taxon>
    </lineage>
</organism>
<dbReference type="OrthoDB" id="7430688at2759"/>
<keyword evidence="2" id="KW-1185">Reference proteome</keyword>
<sequence>MLKKKTTWKQTIIGKDDNQSCFPKNRWKMQSISSAFSPFSGSLSVKLKLQNKRHNRKKIHLNSVYALYSKPYIYTITEWILMSETSDTGGRRVGLDLQLPPRDHCFNYFCLMMINVENVDVNSTCNLFRSRNCHATMDDLSTRNQQIFLAVPVRCIDNKL</sequence>
<name>A0A9P0QCL3_ACAOB</name>
<evidence type="ECO:0000313" key="1">
    <source>
        <dbReference type="EMBL" id="CAH2017233.1"/>
    </source>
</evidence>
<protein>
    <submittedName>
        <fullName evidence="1">Uncharacterized protein</fullName>
    </submittedName>
</protein>